<gene>
    <name evidence="1" type="ORF">VTL71DRAFT_11000</name>
</gene>
<evidence type="ECO:0000313" key="2">
    <source>
        <dbReference type="Proteomes" id="UP001595075"/>
    </source>
</evidence>
<name>A0ABR4CUT2_9HELO</name>
<proteinExistence type="predicted"/>
<keyword evidence="2" id="KW-1185">Reference proteome</keyword>
<dbReference type="Proteomes" id="UP001595075">
    <property type="component" value="Unassembled WGS sequence"/>
</dbReference>
<protein>
    <submittedName>
        <fullName evidence="1">Uncharacterized protein</fullName>
    </submittedName>
</protein>
<accession>A0ABR4CUT2</accession>
<sequence>MFLVRVEANVQRSEFLHVPSVLRTCTCQFNPPTSPYLLDLGTIAFHVSADYPKQAQGTYPCDTRRLLRVGNVIALYGGDVNSLEKRETRNVPAGYTRAPYLAAQPLIVSVPVSLTRFYGGPELTIPIFITSIKRVNSTTNKPSISVPRPRTRPDESLKRLEMHDHPSVHLL</sequence>
<organism evidence="1 2">
    <name type="scientific">Oculimacula yallundae</name>
    <dbReference type="NCBI Taxonomy" id="86028"/>
    <lineage>
        <taxon>Eukaryota</taxon>
        <taxon>Fungi</taxon>
        <taxon>Dikarya</taxon>
        <taxon>Ascomycota</taxon>
        <taxon>Pezizomycotina</taxon>
        <taxon>Leotiomycetes</taxon>
        <taxon>Helotiales</taxon>
        <taxon>Ploettnerulaceae</taxon>
        <taxon>Oculimacula</taxon>
    </lineage>
</organism>
<reference evidence="1 2" key="1">
    <citation type="journal article" date="2024" name="Commun. Biol.">
        <title>Comparative genomic analysis of thermophilic fungi reveals convergent evolutionary adaptations and gene losses.</title>
        <authorList>
            <person name="Steindorff A.S."/>
            <person name="Aguilar-Pontes M.V."/>
            <person name="Robinson A.J."/>
            <person name="Andreopoulos B."/>
            <person name="LaButti K."/>
            <person name="Kuo A."/>
            <person name="Mondo S."/>
            <person name="Riley R."/>
            <person name="Otillar R."/>
            <person name="Haridas S."/>
            <person name="Lipzen A."/>
            <person name="Grimwood J."/>
            <person name="Schmutz J."/>
            <person name="Clum A."/>
            <person name="Reid I.D."/>
            <person name="Moisan M.C."/>
            <person name="Butler G."/>
            <person name="Nguyen T.T.M."/>
            <person name="Dewar K."/>
            <person name="Conant G."/>
            <person name="Drula E."/>
            <person name="Henrissat B."/>
            <person name="Hansel C."/>
            <person name="Singer S."/>
            <person name="Hutchinson M.I."/>
            <person name="de Vries R.P."/>
            <person name="Natvig D.O."/>
            <person name="Powell A.J."/>
            <person name="Tsang A."/>
            <person name="Grigoriev I.V."/>
        </authorList>
    </citation>
    <scope>NUCLEOTIDE SEQUENCE [LARGE SCALE GENOMIC DNA]</scope>
    <source>
        <strain evidence="1 2">CBS 494.80</strain>
    </source>
</reference>
<comment type="caution">
    <text evidence="1">The sequence shown here is derived from an EMBL/GenBank/DDBJ whole genome shotgun (WGS) entry which is preliminary data.</text>
</comment>
<evidence type="ECO:0000313" key="1">
    <source>
        <dbReference type="EMBL" id="KAL2073674.1"/>
    </source>
</evidence>
<dbReference type="EMBL" id="JAZHXI010000003">
    <property type="protein sequence ID" value="KAL2073674.1"/>
    <property type="molecule type" value="Genomic_DNA"/>
</dbReference>